<reference evidence="1" key="1">
    <citation type="journal article" date="2014" name="Front. Microbiol.">
        <title>High frequency of phylogenetically diverse reductive dehalogenase-homologous genes in deep subseafloor sedimentary metagenomes.</title>
        <authorList>
            <person name="Kawai M."/>
            <person name="Futagami T."/>
            <person name="Toyoda A."/>
            <person name="Takaki Y."/>
            <person name="Nishi S."/>
            <person name="Hori S."/>
            <person name="Arai W."/>
            <person name="Tsubouchi T."/>
            <person name="Morono Y."/>
            <person name="Uchiyama I."/>
            <person name="Ito T."/>
            <person name="Fujiyama A."/>
            <person name="Inagaki F."/>
            <person name="Takami H."/>
        </authorList>
    </citation>
    <scope>NUCLEOTIDE SEQUENCE</scope>
    <source>
        <strain evidence="1">Expedition CK06-06</strain>
    </source>
</reference>
<accession>X1L0B1</accession>
<protein>
    <submittedName>
        <fullName evidence="1">Uncharacterized protein</fullName>
    </submittedName>
</protein>
<organism evidence="1">
    <name type="scientific">marine sediment metagenome</name>
    <dbReference type="NCBI Taxonomy" id="412755"/>
    <lineage>
        <taxon>unclassified sequences</taxon>
        <taxon>metagenomes</taxon>
        <taxon>ecological metagenomes</taxon>
    </lineage>
</organism>
<name>X1L0B1_9ZZZZ</name>
<feature type="non-terminal residue" evidence="1">
    <location>
        <position position="1"/>
    </location>
</feature>
<evidence type="ECO:0000313" key="1">
    <source>
        <dbReference type="EMBL" id="GAH99335.1"/>
    </source>
</evidence>
<dbReference type="EMBL" id="BARU01046102">
    <property type="protein sequence ID" value="GAH99335.1"/>
    <property type="molecule type" value="Genomic_DNA"/>
</dbReference>
<dbReference type="AlphaFoldDB" id="X1L0B1"/>
<comment type="caution">
    <text evidence="1">The sequence shown here is derived from an EMBL/GenBank/DDBJ whole genome shotgun (WGS) entry which is preliminary data.</text>
</comment>
<gene>
    <name evidence="1" type="ORF">S03H2_69679</name>
</gene>
<sequence length="62" mass="7430">HFTKKLSKERLALLKKLYLKGELSMVFHQYLPVILKSIKDDNVECTKKLFRKRNKGGKLWIR</sequence>
<proteinExistence type="predicted"/>